<comment type="caution">
    <text evidence="2">The sequence shown here is derived from an EMBL/GenBank/DDBJ whole genome shotgun (WGS) entry which is preliminary data.</text>
</comment>
<proteinExistence type="predicted"/>
<accession>A0A9Q3JUK8</accession>
<dbReference type="AlphaFoldDB" id="A0A9Q3JUK8"/>
<gene>
    <name evidence="2" type="ORF">O181_109333</name>
</gene>
<dbReference type="EMBL" id="AVOT02084739">
    <property type="protein sequence ID" value="MBW0569618.1"/>
    <property type="molecule type" value="Genomic_DNA"/>
</dbReference>
<evidence type="ECO:0000313" key="2">
    <source>
        <dbReference type="EMBL" id="MBW0569618.1"/>
    </source>
</evidence>
<evidence type="ECO:0000313" key="3">
    <source>
        <dbReference type="Proteomes" id="UP000765509"/>
    </source>
</evidence>
<sequence length="87" mass="9751">MEVDSSEDSEDYEASFSKSIRSSDSLPSAIELNEHGKSGVTLRRSRRLAIGRKTSQRESHKPATSLKIYDASDLTCEPCQRNYHTSD</sequence>
<evidence type="ECO:0000256" key="1">
    <source>
        <dbReference type="SAM" id="MobiDB-lite"/>
    </source>
</evidence>
<protein>
    <submittedName>
        <fullName evidence="2">Uncharacterized protein</fullName>
    </submittedName>
</protein>
<name>A0A9Q3JUK8_9BASI</name>
<dbReference type="Proteomes" id="UP000765509">
    <property type="component" value="Unassembled WGS sequence"/>
</dbReference>
<feature type="compositionally biased region" description="Acidic residues" evidence="1">
    <location>
        <begin position="1"/>
        <end position="13"/>
    </location>
</feature>
<organism evidence="2 3">
    <name type="scientific">Austropuccinia psidii MF-1</name>
    <dbReference type="NCBI Taxonomy" id="1389203"/>
    <lineage>
        <taxon>Eukaryota</taxon>
        <taxon>Fungi</taxon>
        <taxon>Dikarya</taxon>
        <taxon>Basidiomycota</taxon>
        <taxon>Pucciniomycotina</taxon>
        <taxon>Pucciniomycetes</taxon>
        <taxon>Pucciniales</taxon>
        <taxon>Sphaerophragmiaceae</taxon>
        <taxon>Austropuccinia</taxon>
    </lineage>
</organism>
<reference evidence="2" key="1">
    <citation type="submission" date="2021-03" db="EMBL/GenBank/DDBJ databases">
        <title>Draft genome sequence of rust myrtle Austropuccinia psidii MF-1, a brazilian biotype.</title>
        <authorList>
            <person name="Quecine M.C."/>
            <person name="Pachon D.M.R."/>
            <person name="Bonatelli M.L."/>
            <person name="Correr F.H."/>
            <person name="Franceschini L.M."/>
            <person name="Leite T.F."/>
            <person name="Margarido G.R.A."/>
            <person name="Almeida C.A."/>
            <person name="Ferrarezi J.A."/>
            <person name="Labate C.A."/>
        </authorList>
    </citation>
    <scope>NUCLEOTIDE SEQUENCE</scope>
    <source>
        <strain evidence="2">MF-1</strain>
    </source>
</reference>
<keyword evidence="3" id="KW-1185">Reference proteome</keyword>
<feature type="region of interest" description="Disordered" evidence="1">
    <location>
        <begin position="1"/>
        <end position="66"/>
    </location>
</feature>